<evidence type="ECO:0008006" key="3">
    <source>
        <dbReference type="Google" id="ProtNLM"/>
    </source>
</evidence>
<feature type="non-terminal residue" evidence="1">
    <location>
        <position position="1"/>
    </location>
</feature>
<reference evidence="1 2" key="1">
    <citation type="submission" date="2019-08" db="EMBL/GenBank/DDBJ databases">
        <title>Whole genome of Aphis craccivora.</title>
        <authorList>
            <person name="Voronova N.V."/>
            <person name="Shulinski R.S."/>
            <person name="Bandarenka Y.V."/>
            <person name="Zhorov D.G."/>
            <person name="Warner D."/>
        </authorList>
    </citation>
    <scope>NUCLEOTIDE SEQUENCE [LARGE SCALE GENOMIC DNA]</scope>
    <source>
        <strain evidence="1">180601</strain>
        <tissue evidence="1">Whole Body</tissue>
    </source>
</reference>
<dbReference type="PANTHER" id="PTHR31511">
    <property type="entry name" value="PROTEIN CBG23764"/>
    <property type="match status" value="1"/>
</dbReference>
<dbReference type="Proteomes" id="UP000478052">
    <property type="component" value="Unassembled WGS sequence"/>
</dbReference>
<name>A0A6G0YJ57_APHCR</name>
<protein>
    <recommendedName>
        <fullName evidence="3">DNA-directed DNA polymerase</fullName>
    </recommendedName>
</protein>
<dbReference type="Gene3D" id="3.40.1800.10">
    <property type="entry name" value="His-Me finger endonucleases"/>
    <property type="match status" value="1"/>
</dbReference>
<proteinExistence type="predicted"/>
<organism evidence="1 2">
    <name type="scientific">Aphis craccivora</name>
    <name type="common">Cowpea aphid</name>
    <dbReference type="NCBI Taxonomy" id="307492"/>
    <lineage>
        <taxon>Eukaryota</taxon>
        <taxon>Metazoa</taxon>
        <taxon>Ecdysozoa</taxon>
        <taxon>Arthropoda</taxon>
        <taxon>Hexapoda</taxon>
        <taxon>Insecta</taxon>
        <taxon>Pterygota</taxon>
        <taxon>Neoptera</taxon>
        <taxon>Paraneoptera</taxon>
        <taxon>Hemiptera</taxon>
        <taxon>Sternorrhyncha</taxon>
        <taxon>Aphidomorpha</taxon>
        <taxon>Aphidoidea</taxon>
        <taxon>Aphididae</taxon>
        <taxon>Aphidini</taxon>
        <taxon>Aphis</taxon>
        <taxon>Aphis</taxon>
    </lineage>
</organism>
<dbReference type="AlphaFoldDB" id="A0A6G0YJ57"/>
<dbReference type="InterPro" id="IPR038563">
    <property type="entry name" value="Endonuclease_7_sf"/>
</dbReference>
<comment type="caution">
    <text evidence="1">The sequence shown here is derived from an EMBL/GenBank/DDBJ whole genome shotgun (WGS) entry which is preliminary data.</text>
</comment>
<dbReference type="EMBL" id="VUJU01003781">
    <property type="protein sequence ID" value="KAF0756711.1"/>
    <property type="molecule type" value="Genomic_DNA"/>
</dbReference>
<dbReference type="SUPFAM" id="SSF54060">
    <property type="entry name" value="His-Me finger endonucleases"/>
    <property type="match status" value="1"/>
</dbReference>
<evidence type="ECO:0000313" key="2">
    <source>
        <dbReference type="Proteomes" id="UP000478052"/>
    </source>
</evidence>
<evidence type="ECO:0000313" key="1">
    <source>
        <dbReference type="EMBL" id="KAF0756711.1"/>
    </source>
</evidence>
<keyword evidence="2" id="KW-1185">Reference proteome</keyword>
<accession>A0A6G0YJ57</accession>
<dbReference type="InterPro" id="IPR044925">
    <property type="entry name" value="His-Me_finger_sf"/>
</dbReference>
<sequence length="369" mass="42092">SNIIIQQQSTITKREIQDFFKPAEQLYDYDIQSRNGHKRSYHKENSNEAANAKKARLLLVQSPGFTAISSSANRKTSARPIFSETGVREIVEEGIIQLMAEQDEYSSKGSALLRKSDEKCGNNTKAIQKHEAMSYGFMVKANNDVPVELLEQFNIPTSPKIFRGDVDNQNVREHFVKSIVEIAKNIEKLLQTNIPITFTAEQQQAHNLCKTCKLCKNGFSVGNHKVADHCNLSGKFRQTLCNTCNLKLQTPNFVPCFFHNLSNYDAHFIVTELGLDMKKNSVIPTVKKNSFHFQNTLSTLSENLLTPGFEKFRETAKHFNAKDLPLVTRKGVYPYEYTDGWNKLEQIHLPKKADFYSTLTESHIQEEDY</sequence>
<dbReference type="PANTHER" id="PTHR31511:SF12">
    <property type="entry name" value="RHO TERMINATION FACTOR N-TERMINAL DOMAIN-CONTAINING PROTEIN"/>
    <property type="match status" value="1"/>
</dbReference>
<dbReference type="OrthoDB" id="414982at2759"/>
<gene>
    <name evidence="1" type="ORF">FWK35_00034723</name>
</gene>